<dbReference type="PANTHER" id="PTHR38588:SF1">
    <property type="entry name" value="BLL0334 PROTEIN"/>
    <property type="match status" value="1"/>
</dbReference>
<dbReference type="Proteomes" id="UP000602745">
    <property type="component" value="Unassembled WGS sequence"/>
</dbReference>
<name>A0A8J2VNI7_9RHOB</name>
<dbReference type="RefSeq" id="WP_188408120.1">
    <property type="nucleotide sequence ID" value="NZ_BMCP01000001.1"/>
</dbReference>
<dbReference type="EMBL" id="BMCP01000001">
    <property type="protein sequence ID" value="GGE30794.1"/>
    <property type="molecule type" value="Genomic_DNA"/>
</dbReference>
<reference evidence="1" key="1">
    <citation type="journal article" date="2014" name="Int. J. Syst. Evol. Microbiol.">
        <title>Complete genome sequence of Corynebacterium casei LMG S-19264T (=DSM 44701T), isolated from a smear-ripened cheese.</title>
        <authorList>
            <consortium name="US DOE Joint Genome Institute (JGI-PGF)"/>
            <person name="Walter F."/>
            <person name="Albersmeier A."/>
            <person name="Kalinowski J."/>
            <person name="Ruckert C."/>
        </authorList>
    </citation>
    <scope>NUCLEOTIDE SEQUENCE</scope>
    <source>
        <strain evidence="1">CCM 7684</strain>
    </source>
</reference>
<comment type="caution">
    <text evidence="1">The sequence shown here is derived from an EMBL/GenBank/DDBJ whole genome shotgun (WGS) entry which is preliminary data.</text>
</comment>
<evidence type="ECO:0000313" key="1">
    <source>
        <dbReference type="EMBL" id="GGE30794.1"/>
    </source>
</evidence>
<accession>A0A8J2VNI7</accession>
<sequence>MKMELNGSEHIAASRRQLWDGLNDPAVLTMCIPGCKAMVQTAPDSYDVAMQLKVAAVGGGFDGKVALSDKIELERCRIAVSGAGTLGTGSGTAEFVITEIDAENCQLDYAGTGEIGGLVAGVGQRILGSVAKHLTKQFFTALRKHFAELEKAEV</sequence>
<dbReference type="PANTHER" id="PTHR38588">
    <property type="entry name" value="BLL0334 PROTEIN"/>
    <property type="match status" value="1"/>
</dbReference>
<gene>
    <name evidence="1" type="ORF">GCM10007276_05010</name>
</gene>
<organism evidence="1 2">
    <name type="scientific">Agaricicola taiwanensis</name>
    <dbReference type="NCBI Taxonomy" id="591372"/>
    <lineage>
        <taxon>Bacteria</taxon>
        <taxon>Pseudomonadati</taxon>
        <taxon>Pseudomonadota</taxon>
        <taxon>Alphaproteobacteria</taxon>
        <taxon>Rhodobacterales</taxon>
        <taxon>Paracoccaceae</taxon>
        <taxon>Agaricicola</taxon>
    </lineage>
</organism>
<evidence type="ECO:0000313" key="2">
    <source>
        <dbReference type="Proteomes" id="UP000602745"/>
    </source>
</evidence>
<dbReference type="SUPFAM" id="SSF55961">
    <property type="entry name" value="Bet v1-like"/>
    <property type="match status" value="1"/>
</dbReference>
<dbReference type="AlphaFoldDB" id="A0A8J2VNI7"/>
<proteinExistence type="predicted"/>
<dbReference type="Pfam" id="PF06240">
    <property type="entry name" value="COXG"/>
    <property type="match status" value="1"/>
</dbReference>
<dbReference type="InterPro" id="IPR010419">
    <property type="entry name" value="CO_DH_gsu"/>
</dbReference>
<dbReference type="CDD" id="cd05018">
    <property type="entry name" value="CoxG"/>
    <property type="match status" value="1"/>
</dbReference>
<keyword evidence="2" id="KW-1185">Reference proteome</keyword>
<protein>
    <submittedName>
        <fullName evidence="1">Carbon monoxide dehydrogenase</fullName>
    </submittedName>
</protein>
<reference evidence="1" key="2">
    <citation type="submission" date="2020-09" db="EMBL/GenBank/DDBJ databases">
        <authorList>
            <person name="Sun Q."/>
            <person name="Sedlacek I."/>
        </authorList>
    </citation>
    <scope>NUCLEOTIDE SEQUENCE</scope>
    <source>
        <strain evidence="1">CCM 7684</strain>
    </source>
</reference>
<dbReference type="Gene3D" id="3.30.530.20">
    <property type="match status" value="1"/>
</dbReference>
<dbReference type="InterPro" id="IPR023393">
    <property type="entry name" value="START-like_dom_sf"/>
</dbReference>